<sequence>SIYHILHILGKIRNELIKNKKSTVASLDEERAFDSICLDFSKGSIPLFFFLTNLQNFFVHICCVCIVAKGVIIFKTEKLKLY</sequence>
<evidence type="ECO:0000313" key="3">
    <source>
        <dbReference type="Proteomes" id="UP000261620"/>
    </source>
</evidence>
<organism evidence="2 3">
    <name type="scientific">Mola mola</name>
    <name type="common">Ocean sunfish</name>
    <name type="synonym">Tetraodon mola</name>
    <dbReference type="NCBI Taxonomy" id="94237"/>
    <lineage>
        <taxon>Eukaryota</taxon>
        <taxon>Metazoa</taxon>
        <taxon>Chordata</taxon>
        <taxon>Craniata</taxon>
        <taxon>Vertebrata</taxon>
        <taxon>Euteleostomi</taxon>
        <taxon>Actinopterygii</taxon>
        <taxon>Neopterygii</taxon>
        <taxon>Teleostei</taxon>
        <taxon>Neoteleostei</taxon>
        <taxon>Acanthomorphata</taxon>
        <taxon>Eupercaria</taxon>
        <taxon>Tetraodontiformes</taxon>
        <taxon>Molidae</taxon>
        <taxon>Mola</taxon>
    </lineage>
</organism>
<dbReference type="Ensembl" id="ENSMMOT00000016516.1">
    <property type="protein sequence ID" value="ENSMMOP00000016246.1"/>
    <property type="gene ID" value="ENSMMOG00000012402.1"/>
</dbReference>
<accession>A0A3Q3WG64</accession>
<keyword evidence="1" id="KW-0812">Transmembrane</keyword>
<keyword evidence="1" id="KW-0472">Membrane</keyword>
<name>A0A3Q3WG64_MOLML</name>
<feature type="transmembrane region" description="Helical" evidence="1">
    <location>
        <begin position="57"/>
        <end position="74"/>
    </location>
</feature>
<keyword evidence="3" id="KW-1185">Reference proteome</keyword>
<keyword evidence="1" id="KW-1133">Transmembrane helix</keyword>
<dbReference type="Proteomes" id="UP000261620">
    <property type="component" value="Unplaced"/>
</dbReference>
<evidence type="ECO:0000256" key="1">
    <source>
        <dbReference type="SAM" id="Phobius"/>
    </source>
</evidence>
<reference evidence="2" key="1">
    <citation type="submission" date="2025-08" db="UniProtKB">
        <authorList>
            <consortium name="Ensembl"/>
        </authorList>
    </citation>
    <scope>IDENTIFICATION</scope>
</reference>
<evidence type="ECO:0000313" key="2">
    <source>
        <dbReference type="Ensembl" id="ENSMMOP00000016246.1"/>
    </source>
</evidence>
<proteinExistence type="predicted"/>
<dbReference type="AlphaFoldDB" id="A0A3Q3WG64"/>
<reference evidence="2" key="2">
    <citation type="submission" date="2025-09" db="UniProtKB">
        <authorList>
            <consortium name="Ensembl"/>
        </authorList>
    </citation>
    <scope>IDENTIFICATION</scope>
</reference>
<protein>
    <submittedName>
        <fullName evidence="2">Uncharacterized protein</fullName>
    </submittedName>
</protein>